<dbReference type="EMBL" id="ACLA01000004">
    <property type="protein sequence ID" value="EEQ49431.1"/>
    <property type="molecule type" value="Genomic_DNA"/>
</dbReference>
<proteinExistence type="predicted"/>
<accession>C4V195</accession>
<organism evidence="1 2">
    <name type="scientific">Selenomonas flueggei ATCC 43531</name>
    <dbReference type="NCBI Taxonomy" id="638302"/>
    <lineage>
        <taxon>Bacteria</taxon>
        <taxon>Bacillati</taxon>
        <taxon>Bacillota</taxon>
        <taxon>Negativicutes</taxon>
        <taxon>Selenomonadales</taxon>
        <taxon>Selenomonadaceae</taxon>
        <taxon>Selenomonas</taxon>
    </lineage>
</organism>
<reference evidence="1 2" key="1">
    <citation type="submission" date="2009-04" db="EMBL/GenBank/DDBJ databases">
        <authorList>
            <person name="Qin X."/>
            <person name="Bachman B."/>
            <person name="Battles P."/>
            <person name="Bell A."/>
            <person name="Bess C."/>
            <person name="Bickham C."/>
            <person name="Chaboub L."/>
            <person name="Chen D."/>
            <person name="Coyle M."/>
            <person name="Deiros D.R."/>
            <person name="Dinh H."/>
            <person name="Forbes L."/>
            <person name="Fowler G."/>
            <person name="Francisco L."/>
            <person name="Fu Q."/>
            <person name="Gubbala S."/>
            <person name="Hale W."/>
            <person name="Han Y."/>
            <person name="Hemphill L."/>
            <person name="Highlander S.K."/>
            <person name="Hirani K."/>
            <person name="Hogues M."/>
            <person name="Jackson L."/>
            <person name="Jakkamsetti A."/>
            <person name="Javaid M."/>
            <person name="Jiang H."/>
            <person name="Korchina V."/>
            <person name="Kovar C."/>
            <person name="Lara F."/>
            <person name="Lee S."/>
            <person name="Mata R."/>
            <person name="Mathew T."/>
            <person name="Moen C."/>
            <person name="Morales K."/>
            <person name="Munidasa M."/>
            <person name="Nazareth L."/>
            <person name="Ngo R."/>
            <person name="Nguyen L."/>
            <person name="Okwuonu G."/>
            <person name="Ongeri F."/>
            <person name="Patil S."/>
            <person name="Petrosino J."/>
            <person name="Pham C."/>
            <person name="Pham P."/>
            <person name="Pu L.-L."/>
            <person name="Puazo M."/>
            <person name="Raj R."/>
            <person name="Reid J."/>
            <person name="Rouhana J."/>
            <person name="Saada N."/>
            <person name="Shang Y."/>
            <person name="Simmons D."/>
            <person name="Thornton R."/>
            <person name="Warren J."/>
            <person name="Weissenberger G."/>
            <person name="Zhang J."/>
            <person name="Zhang L."/>
            <person name="Zhou C."/>
            <person name="Zhu D."/>
            <person name="Muzny D."/>
            <person name="Worley K."/>
            <person name="Gibbs R."/>
        </authorList>
    </citation>
    <scope>NUCLEOTIDE SEQUENCE [LARGE SCALE GENOMIC DNA]</scope>
    <source>
        <strain evidence="1 2">ATCC 43531</strain>
    </source>
</reference>
<dbReference type="STRING" id="638302.HMPREF0908_0289"/>
<evidence type="ECO:0000313" key="2">
    <source>
        <dbReference type="Proteomes" id="UP000005309"/>
    </source>
</evidence>
<dbReference type="Proteomes" id="UP000005309">
    <property type="component" value="Unassembled WGS sequence"/>
</dbReference>
<gene>
    <name evidence="1" type="ORF">HMPREF0908_0289</name>
</gene>
<evidence type="ECO:0000313" key="1">
    <source>
        <dbReference type="EMBL" id="EEQ49431.1"/>
    </source>
</evidence>
<dbReference type="HOGENOM" id="CLU_3239490_0_0_9"/>
<sequence>MTEEQALQHRFQKACRCDDESLRRDFFIEEINGAVVVKEVIPC</sequence>
<protein>
    <submittedName>
        <fullName evidence="1">Uncharacterized protein</fullName>
    </submittedName>
</protein>
<dbReference type="AlphaFoldDB" id="C4V195"/>
<keyword evidence="2" id="KW-1185">Reference proteome</keyword>
<comment type="caution">
    <text evidence="1">The sequence shown here is derived from an EMBL/GenBank/DDBJ whole genome shotgun (WGS) entry which is preliminary data.</text>
</comment>
<name>C4V195_9FIRM</name>